<dbReference type="Gene3D" id="1.10.150.60">
    <property type="entry name" value="ARID DNA-binding domain"/>
    <property type="match status" value="1"/>
</dbReference>
<dbReference type="SMART" id="SM01014">
    <property type="entry name" value="ARID"/>
    <property type="match status" value="1"/>
</dbReference>
<feature type="compositionally biased region" description="Polar residues" evidence="9">
    <location>
        <begin position="738"/>
        <end position="764"/>
    </location>
</feature>
<dbReference type="GO" id="GO:0042162">
    <property type="term" value="F:telomeric DNA binding"/>
    <property type="evidence" value="ECO:0007669"/>
    <property type="project" value="TreeGrafter"/>
</dbReference>
<comment type="caution">
    <text evidence="11">The sequence shown here is derived from an EMBL/GenBank/DDBJ whole genome shotgun (WGS) entry which is preliminary data.</text>
</comment>
<evidence type="ECO:0000256" key="5">
    <source>
        <dbReference type="ARBA" id="ARBA00023159"/>
    </source>
</evidence>
<evidence type="ECO:0000256" key="2">
    <source>
        <dbReference type="ARBA" id="ARBA00022454"/>
    </source>
</evidence>
<dbReference type="STRING" id="37992.A0A4Z0YNM8"/>
<dbReference type="GO" id="GO:0070187">
    <property type="term" value="C:shelterin complex"/>
    <property type="evidence" value="ECO:0007669"/>
    <property type="project" value="TreeGrafter"/>
</dbReference>
<dbReference type="PROSITE" id="PS51011">
    <property type="entry name" value="ARID"/>
    <property type="match status" value="1"/>
</dbReference>
<accession>A0A4Z0YNM8</accession>
<feature type="compositionally biased region" description="Basic and acidic residues" evidence="9">
    <location>
        <begin position="501"/>
        <end position="511"/>
    </location>
</feature>
<keyword evidence="5" id="KW-0010">Activator</keyword>
<dbReference type="InterPro" id="IPR009057">
    <property type="entry name" value="Homeodomain-like_sf"/>
</dbReference>
<dbReference type="SUPFAM" id="SSF46689">
    <property type="entry name" value="Homeodomain-like"/>
    <property type="match status" value="2"/>
</dbReference>
<dbReference type="CDD" id="cd16100">
    <property type="entry name" value="ARID"/>
    <property type="match status" value="1"/>
</dbReference>
<evidence type="ECO:0000256" key="1">
    <source>
        <dbReference type="ARBA" id="ARBA00010467"/>
    </source>
</evidence>
<feature type="compositionally biased region" description="Polar residues" evidence="9">
    <location>
        <begin position="653"/>
        <end position="693"/>
    </location>
</feature>
<evidence type="ECO:0000313" key="12">
    <source>
        <dbReference type="Proteomes" id="UP000297716"/>
    </source>
</evidence>
<dbReference type="OrthoDB" id="435460at2759"/>
<dbReference type="AlphaFoldDB" id="A0A4Z0YNM8"/>
<dbReference type="PANTHER" id="PTHR16466:SF6">
    <property type="entry name" value="TELOMERIC REPEAT-BINDING FACTOR 2-INTERACTING PROTEIN 1"/>
    <property type="match status" value="1"/>
</dbReference>
<reference evidence="11 12" key="1">
    <citation type="submission" date="2019-03" db="EMBL/GenBank/DDBJ databases">
        <title>Draft genome sequence of Xylaria hypoxylon DSM 108379, a ubiquitous saprotrophic-parasitic fungi on hardwood.</title>
        <authorList>
            <person name="Buettner E."/>
            <person name="Leonhardt S."/>
            <person name="Gebauer A.M."/>
            <person name="Liers C."/>
            <person name="Hofrichter M."/>
            <person name="Kellner H."/>
        </authorList>
    </citation>
    <scope>NUCLEOTIDE SEQUENCE [LARGE SCALE GENOMIC DNA]</scope>
    <source>
        <strain evidence="11 12">DSM 108379</strain>
    </source>
</reference>
<keyword evidence="4" id="KW-0805">Transcription regulation</keyword>
<feature type="domain" description="ARID" evidence="10">
    <location>
        <begin position="399"/>
        <end position="489"/>
    </location>
</feature>
<dbReference type="InterPro" id="IPR038104">
    <property type="entry name" value="Rap1_C_sf"/>
</dbReference>
<comment type="similarity">
    <text evidence="1 8">Belongs to the RAP1 family.</text>
</comment>
<feature type="compositionally biased region" description="Basic and acidic residues" evidence="9">
    <location>
        <begin position="294"/>
        <end position="310"/>
    </location>
</feature>
<dbReference type="Proteomes" id="UP000297716">
    <property type="component" value="Unassembled WGS sequence"/>
</dbReference>
<dbReference type="InterPro" id="IPR015010">
    <property type="entry name" value="TERF2IP_Myb"/>
</dbReference>
<evidence type="ECO:0000256" key="3">
    <source>
        <dbReference type="ARBA" id="ARBA00022895"/>
    </source>
</evidence>
<dbReference type="PANTHER" id="PTHR16466">
    <property type="entry name" value="TELOMERE REPEAT-BINDING FACTOR 2-INTERACTING PROTEIN 1"/>
    <property type="match status" value="1"/>
</dbReference>
<evidence type="ECO:0000256" key="4">
    <source>
        <dbReference type="ARBA" id="ARBA00023015"/>
    </source>
</evidence>
<dbReference type="InterPro" id="IPR021661">
    <property type="entry name" value="Rap1_C"/>
</dbReference>
<dbReference type="InterPro" id="IPR001357">
    <property type="entry name" value="BRCT_dom"/>
</dbReference>
<dbReference type="CDD" id="cd11655">
    <property type="entry name" value="rap1_myb-like"/>
    <property type="match status" value="2"/>
</dbReference>
<sequence>MSGPGITYSGVLAKKAANDSVDVDVDVGVDVFQGLKFWVSARVPHRKTCVDAIEGNGGTVVAKEGNADILICDQAKEPVPGSYSYQLIADAVREGSLDIQEDYLCSLPATRPGTSKPKLTRTKFTEADDRVLTRFVTEQERSGKSISGNDIYKTLAEEYPHHTWQSWRDHWTKKLKDVPRPWGSDREQSPQPKDTPTASGRPAATNRSPVARTRARFTAEEDEVILETIHRAIENHEPWNAYPPYRQLAKEFPQRTYISWRERALNHVAKQNKDQIAQWESKAGFHPSDEEDMPVDKAEQRQTQPTERKASTNVAASKQGIENAPTRALNGLSEENVTHKSMDEDDNKQEYQDTVSSPTHRARSDELSARLPAKGGASKYSAPSPVSNIPRPLDEEVTITTEGQFYRDYNIFLDSIGVMNRPIPSVGGKAIALWDLWQSVRSKKVETVELDWQQIAEDLGFDWISMESIPEDLRRCYEEHLAPFADAMMSFNESSDEEDLTKDNSDAESERPLPSSPPVLPSLKRRLVTTSPVYVPQSSPKRRRIDRNHEIPSTPENVNRKSNLRFLDNSDKTPTNSHLRHSSVAEPISRTQPQPSAGDGEDSGMRDGAANLPLQSQGRKRRPEPETQDFNFDPETQVYTHAEALSHSDNDSQRVTTPSQQLQLESEGISPNLQDNTPVLTVSRQEIVQTTPTPHRKIRVPFQPDESDDNDIQRNSNRSRSARTPLSTRKAQPKRRTLPSSFISKSPVGSTVIQSGRPSSTTVPETEPHRRTSPPKETPDDIIDHFESLGYNRNIVLRSLKATSWIIGNAGQVMEMLKQGDPLPPRTTGVWTQRDDDSLALVYSNEVPSNTKEEKRRAKETRRLQAKHGAEQIALRKRYLLDELPE</sequence>
<gene>
    <name evidence="11" type="ORF">E0Z10_g7134</name>
</gene>
<dbReference type="InterPro" id="IPR001606">
    <property type="entry name" value="ARID_dom"/>
</dbReference>
<feature type="region of interest" description="Disordered" evidence="9">
    <location>
        <begin position="285"/>
        <end position="366"/>
    </location>
</feature>
<keyword evidence="12" id="KW-1185">Reference proteome</keyword>
<feature type="compositionally biased region" description="Polar residues" evidence="9">
    <location>
        <begin position="713"/>
        <end position="730"/>
    </location>
</feature>
<dbReference type="Gene3D" id="1.10.10.60">
    <property type="entry name" value="Homeodomain-like"/>
    <property type="match status" value="2"/>
</dbReference>
<dbReference type="Pfam" id="PF08914">
    <property type="entry name" value="Myb_Rap1"/>
    <property type="match status" value="2"/>
</dbReference>
<feature type="region of interest" description="Disordered" evidence="9">
    <location>
        <begin position="178"/>
        <end position="216"/>
    </location>
</feature>
<dbReference type="Gene3D" id="1.10.10.2170">
    <property type="match status" value="1"/>
</dbReference>
<keyword evidence="2 8" id="KW-0158">Chromosome</keyword>
<dbReference type="InterPro" id="IPR039595">
    <property type="entry name" value="TE2IP/Rap1"/>
</dbReference>
<keyword evidence="3 8" id="KW-0779">Telomere</keyword>
<dbReference type="InterPro" id="IPR036431">
    <property type="entry name" value="ARID_dom_sf"/>
</dbReference>
<feature type="region of interest" description="Disordered" evidence="9">
    <location>
        <begin position="372"/>
        <end position="391"/>
    </location>
</feature>
<evidence type="ECO:0000256" key="7">
    <source>
        <dbReference type="ARBA" id="ARBA00023242"/>
    </source>
</evidence>
<protein>
    <recommendedName>
        <fullName evidence="8">DNA-binding protein RAP1</fullName>
    </recommendedName>
</protein>
<feature type="region of interest" description="Disordered" evidence="9">
    <location>
        <begin position="645"/>
        <end position="781"/>
    </location>
</feature>
<feature type="compositionally biased region" description="Polar residues" evidence="9">
    <location>
        <begin position="529"/>
        <end position="539"/>
    </location>
</feature>
<proteinExistence type="inferred from homology"/>
<comment type="subunit">
    <text evidence="8">Homodimer.</text>
</comment>
<evidence type="ECO:0000313" key="11">
    <source>
        <dbReference type="EMBL" id="TGJ81628.1"/>
    </source>
</evidence>
<evidence type="ECO:0000256" key="9">
    <source>
        <dbReference type="SAM" id="MobiDB-lite"/>
    </source>
</evidence>
<evidence type="ECO:0000259" key="10">
    <source>
        <dbReference type="PROSITE" id="PS51011"/>
    </source>
</evidence>
<feature type="compositionally biased region" description="Polar residues" evidence="9">
    <location>
        <begin position="189"/>
        <end position="198"/>
    </location>
</feature>
<dbReference type="Pfam" id="PF01388">
    <property type="entry name" value="ARID"/>
    <property type="match status" value="1"/>
</dbReference>
<keyword evidence="7 8" id="KW-0539">Nucleus</keyword>
<feature type="region of interest" description="Disordered" evidence="9">
    <location>
        <begin position="493"/>
        <end position="633"/>
    </location>
</feature>
<dbReference type="GO" id="GO:0010833">
    <property type="term" value="P:telomere maintenance via telomere lengthening"/>
    <property type="evidence" value="ECO:0007669"/>
    <property type="project" value="UniProtKB-UniRule"/>
</dbReference>
<name>A0A4Z0YNM8_9PEZI</name>
<keyword evidence="6" id="KW-0804">Transcription</keyword>
<comment type="function">
    <text evidence="8">Involved in the regulation of telomere length, clustering and has a specific role in telomere position effect (TPE).</text>
</comment>
<dbReference type="GO" id="GO:0031848">
    <property type="term" value="P:protection from non-homologous end joining at telomere"/>
    <property type="evidence" value="ECO:0007669"/>
    <property type="project" value="TreeGrafter"/>
</dbReference>
<evidence type="ECO:0000256" key="8">
    <source>
        <dbReference type="RuleBase" id="RU367107"/>
    </source>
</evidence>
<evidence type="ECO:0000256" key="6">
    <source>
        <dbReference type="ARBA" id="ARBA00023163"/>
    </source>
</evidence>
<comment type="subcellular location">
    <subcellularLocation>
        <location evidence="8">Nucleus</location>
    </subcellularLocation>
    <subcellularLocation>
        <location evidence="8">Chromosome</location>
        <location evidence="8">Telomere</location>
    </subcellularLocation>
</comment>
<organism evidence="11 12">
    <name type="scientific">Xylaria hypoxylon</name>
    <dbReference type="NCBI Taxonomy" id="37992"/>
    <lineage>
        <taxon>Eukaryota</taxon>
        <taxon>Fungi</taxon>
        <taxon>Dikarya</taxon>
        <taxon>Ascomycota</taxon>
        <taxon>Pezizomycotina</taxon>
        <taxon>Sordariomycetes</taxon>
        <taxon>Xylariomycetidae</taxon>
        <taxon>Xylariales</taxon>
        <taxon>Xylariaceae</taxon>
        <taxon>Xylaria</taxon>
    </lineage>
</organism>
<dbReference type="Pfam" id="PF11626">
    <property type="entry name" value="Rap1_C"/>
    <property type="match status" value="1"/>
</dbReference>
<dbReference type="EMBL" id="SKBN01000159">
    <property type="protein sequence ID" value="TGJ81628.1"/>
    <property type="molecule type" value="Genomic_DNA"/>
</dbReference>
<dbReference type="SUPFAM" id="SSF46774">
    <property type="entry name" value="ARID-like"/>
    <property type="match status" value="1"/>
</dbReference>
<feature type="compositionally biased region" description="Basic and acidic residues" evidence="9">
    <location>
        <begin position="178"/>
        <end position="188"/>
    </location>
</feature>
<dbReference type="Pfam" id="PF16589">
    <property type="entry name" value="BRCT_2"/>
    <property type="match status" value="1"/>
</dbReference>